<dbReference type="GO" id="GO:0033314">
    <property type="term" value="P:mitotic DNA replication checkpoint signaling"/>
    <property type="evidence" value="ECO:0007669"/>
    <property type="project" value="TreeGrafter"/>
</dbReference>
<accession>A0A286UDH8</accession>
<comment type="caution">
    <text evidence="9">The sequence shown here is derived from an EMBL/GenBank/DDBJ whole genome shotgun (WGS) entry which is preliminary data.</text>
</comment>
<feature type="region of interest" description="Disordered" evidence="8">
    <location>
        <begin position="395"/>
        <end position="434"/>
    </location>
</feature>
<evidence type="ECO:0000256" key="4">
    <source>
        <dbReference type="ARBA" id="ARBA00022763"/>
    </source>
</evidence>
<dbReference type="SUPFAM" id="SSF52540">
    <property type="entry name" value="P-loop containing nucleoside triphosphate hydrolases"/>
    <property type="match status" value="1"/>
</dbReference>
<dbReference type="Pfam" id="PF03215">
    <property type="entry name" value="Rad17"/>
    <property type="match status" value="1"/>
</dbReference>
<keyword evidence="10" id="KW-1185">Reference proteome</keyword>
<proteinExistence type="inferred from homology"/>
<dbReference type="PANTHER" id="PTHR12172:SF0">
    <property type="entry name" value="CELL CYCLE CHECKPOINT PROTEIN RAD17"/>
    <property type="match status" value="1"/>
</dbReference>
<dbReference type="GO" id="GO:0006281">
    <property type="term" value="P:DNA repair"/>
    <property type="evidence" value="ECO:0007669"/>
    <property type="project" value="InterPro"/>
</dbReference>
<protein>
    <submittedName>
        <fullName evidence="9">P-loop containing nucleoside triphosphate hydrolase</fullName>
    </submittedName>
</protein>
<evidence type="ECO:0000313" key="9">
    <source>
        <dbReference type="EMBL" id="PAV17598.1"/>
    </source>
</evidence>
<feature type="compositionally biased region" description="Polar residues" evidence="8">
    <location>
        <begin position="16"/>
        <end position="32"/>
    </location>
</feature>
<sequence>MSYGTKRLRNHLGGASKQSTGKKTLKPLSSVSRPPIFQIPGKGKEKALIGPERDTSNNGAQDATKTQRSGSSDKLWVEMFEPQTEGDLAVHKRKVEEVRRWFQEVFSNTASERIKKYCRILVLTGSAGTAKTTTVKVLARELGISISEWRNSLEGSHVEGEYEQSQVQRFESFLSRATSCRSLLGTQNTDEGYYKIPDSGVKKRETKQVVLLEDIPNILHRPTQEAFHTALENYAAEPFGAPIVIIISDASTRGQFRDERLASGSYSSHDIVDIRSVLPASLIHGPYVTQIAFNPIAPTLMLRSLQNLLAKIDIPSRMHLTKDELNLVVESSNGDIRSAIMALQFAYVFDDALAPEHGSKSKKKNPKSTVLMEAITRREQALALFHLMGRILYNKRKGDPPSSSATQREKIQERDIDLRIKDPPPPPPWLSEHRRRTSRVNVEALYSDSPIDTGLFALYLHQNYTQFCNGIDECSDLSEYFSWIDSNGGEQWYQANPHQFHLLTLSTLHYLPSPVPRKGQKFFKPDFFDIINRTHDAGYGVDDVLSWLKGEGYTHWSRSEIAMEMGTVLRLKSQKGVTENGVFIPRSHSAFSTLTFMHNQNSRSKLIEDNVIDEQMSEPLISSRAYRGSFVEQAETESWLSNDDIEES</sequence>
<keyword evidence="3" id="KW-0547">Nucleotide-binding</keyword>
<evidence type="ECO:0000256" key="1">
    <source>
        <dbReference type="ARBA" id="ARBA00004123"/>
    </source>
</evidence>
<evidence type="ECO:0000256" key="5">
    <source>
        <dbReference type="ARBA" id="ARBA00022840"/>
    </source>
</evidence>
<keyword evidence="7" id="KW-0131">Cell cycle</keyword>
<comment type="similarity">
    <text evidence="2">Belongs to the rad17/RAD24 family.</text>
</comment>
<dbReference type="GO" id="GO:0003682">
    <property type="term" value="F:chromatin binding"/>
    <property type="evidence" value="ECO:0007669"/>
    <property type="project" value="TreeGrafter"/>
</dbReference>
<keyword evidence="4" id="KW-0227">DNA damage</keyword>
<keyword evidence="9" id="KW-0378">Hydrolase</keyword>
<evidence type="ECO:0000256" key="3">
    <source>
        <dbReference type="ARBA" id="ARBA00022741"/>
    </source>
</evidence>
<keyword evidence="5" id="KW-0067">ATP-binding</keyword>
<feature type="compositionally biased region" description="Basic and acidic residues" evidence="8">
    <location>
        <begin position="42"/>
        <end position="55"/>
    </location>
</feature>
<evidence type="ECO:0000313" key="10">
    <source>
        <dbReference type="Proteomes" id="UP000217199"/>
    </source>
</evidence>
<dbReference type="GO" id="GO:0016787">
    <property type="term" value="F:hydrolase activity"/>
    <property type="evidence" value="ECO:0007669"/>
    <property type="project" value="UniProtKB-KW"/>
</dbReference>
<feature type="compositionally biased region" description="Basic and acidic residues" evidence="8">
    <location>
        <begin position="407"/>
        <end position="422"/>
    </location>
</feature>
<name>A0A286UDH8_9AGAM</name>
<dbReference type="InterPro" id="IPR004582">
    <property type="entry name" value="Checkpoint_prot_Rad17_Rad24"/>
</dbReference>
<dbReference type="GO" id="GO:0003689">
    <property type="term" value="F:DNA clamp loader activity"/>
    <property type="evidence" value="ECO:0007669"/>
    <property type="project" value="TreeGrafter"/>
</dbReference>
<dbReference type="GO" id="GO:0005524">
    <property type="term" value="F:ATP binding"/>
    <property type="evidence" value="ECO:0007669"/>
    <property type="project" value="UniProtKB-KW"/>
</dbReference>
<keyword evidence="6" id="KW-0539">Nucleus</keyword>
<dbReference type="EMBL" id="NBII01000006">
    <property type="protein sequence ID" value="PAV17598.1"/>
    <property type="molecule type" value="Genomic_DNA"/>
</dbReference>
<dbReference type="OrthoDB" id="10265971at2759"/>
<dbReference type="FunCoup" id="A0A286UDH8">
    <property type="interactions" value="475"/>
</dbReference>
<evidence type="ECO:0000256" key="7">
    <source>
        <dbReference type="ARBA" id="ARBA00023306"/>
    </source>
</evidence>
<dbReference type="STRING" id="2282107.A0A286UDH8"/>
<feature type="compositionally biased region" description="Basic residues" evidence="8">
    <location>
        <begin position="1"/>
        <end position="10"/>
    </location>
</feature>
<dbReference type="AlphaFoldDB" id="A0A286UDH8"/>
<evidence type="ECO:0000256" key="8">
    <source>
        <dbReference type="SAM" id="MobiDB-lite"/>
    </source>
</evidence>
<comment type="subcellular location">
    <subcellularLocation>
        <location evidence="1">Nucleus</location>
    </subcellularLocation>
</comment>
<feature type="region of interest" description="Disordered" evidence="8">
    <location>
        <begin position="1"/>
        <end position="74"/>
    </location>
</feature>
<evidence type="ECO:0000256" key="6">
    <source>
        <dbReference type="ARBA" id="ARBA00023242"/>
    </source>
</evidence>
<organism evidence="9 10">
    <name type="scientific">Pyrrhoderma noxium</name>
    <dbReference type="NCBI Taxonomy" id="2282107"/>
    <lineage>
        <taxon>Eukaryota</taxon>
        <taxon>Fungi</taxon>
        <taxon>Dikarya</taxon>
        <taxon>Basidiomycota</taxon>
        <taxon>Agaricomycotina</taxon>
        <taxon>Agaricomycetes</taxon>
        <taxon>Hymenochaetales</taxon>
        <taxon>Hymenochaetaceae</taxon>
        <taxon>Pyrrhoderma</taxon>
    </lineage>
</organism>
<evidence type="ECO:0000256" key="2">
    <source>
        <dbReference type="ARBA" id="ARBA00006168"/>
    </source>
</evidence>
<dbReference type="InterPro" id="IPR027417">
    <property type="entry name" value="P-loop_NTPase"/>
</dbReference>
<reference evidence="9 10" key="1">
    <citation type="journal article" date="2017" name="Mol. Ecol.">
        <title>Comparative and population genomic landscape of Phellinus noxius: A hypervariable fungus causing root rot in trees.</title>
        <authorList>
            <person name="Chung C.L."/>
            <person name="Lee T.J."/>
            <person name="Akiba M."/>
            <person name="Lee H.H."/>
            <person name="Kuo T.H."/>
            <person name="Liu D."/>
            <person name="Ke H.M."/>
            <person name="Yokoi T."/>
            <person name="Roa M.B."/>
            <person name="Lu M.J."/>
            <person name="Chang Y.Y."/>
            <person name="Ann P.J."/>
            <person name="Tsai J.N."/>
            <person name="Chen C.Y."/>
            <person name="Tzean S.S."/>
            <person name="Ota Y."/>
            <person name="Hattori T."/>
            <person name="Sahashi N."/>
            <person name="Liou R.F."/>
            <person name="Kikuchi T."/>
            <person name="Tsai I.J."/>
        </authorList>
    </citation>
    <scope>NUCLEOTIDE SEQUENCE [LARGE SCALE GENOMIC DNA]</scope>
    <source>
        <strain evidence="9 10">FFPRI411160</strain>
    </source>
</reference>
<dbReference type="PANTHER" id="PTHR12172">
    <property type="entry name" value="CELL CYCLE CHECKPOINT PROTEIN RAD17"/>
    <property type="match status" value="1"/>
</dbReference>
<dbReference type="InParanoid" id="A0A286UDH8"/>
<feature type="compositionally biased region" description="Polar residues" evidence="8">
    <location>
        <begin position="56"/>
        <end position="72"/>
    </location>
</feature>
<dbReference type="Proteomes" id="UP000217199">
    <property type="component" value="Unassembled WGS sequence"/>
</dbReference>
<gene>
    <name evidence="9" type="ORF">PNOK_0608400</name>
</gene>
<dbReference type="Gene3D" id="3.40.50.300">
    <property type="entry name" value="P-loop containing nucleotide triphosphate hydrolases"/>
    <property type="match status" value="1"/>
</dbReference>
<dbReference type="GO" id="GO:0005634">
    <property type="term" value="C:nucleus"/>
    <property type="evidence" value="ECO:0007669"/>
    <property type="project" value="UniProtKB-SubCell"/>
</dbReference>
<dbReference type="GO" id="GO:0000077">
    <property type="term" value="P:DNA damage checkpoint signaling"/>
    <property type="evidence" value="ECO:0007669"/>
    <property type="project" value="TreeGrafter"/>
</dbReference>